<evidence type="ECO:0000256" key="1">
    <source>
        <dbReference type="SAM" id="Phobius"/>
    </source>
</evidence>
<reference evidence="3 4" key="1">
    <citation type="submission" date="2023-03" db="EMBL/GenBank/DDBJ databases">
        <title>Novosphingobium cyanobacteriorum sp. nov., isolated from a eutrophic reservoir during the Microcystis bloom period.</title>
        <authorList>
            <person name="Kang M."/>
            <person name="Le V."/>
            <person name="Ko S.-R."/>
            <person name="Lee S.-A."/>
            <person name="Ahn C.-Y."/>
        </authorList>
    </citation>
    <scope>NUCLEOTIDE SEQUENCE [LARGE SCALE GENOMIC DNA]</scope>
    <source>
        <strain evidence="3 4">HBC54</strain>
    </source>
</reference>
<dbReference type="RefSeq" id="WP_277278418.1">
    <property type="nucleotide sequence ID" value="NZ_JAROCY010000011.1"/>
</dbReference>
<keyword evidence="1" id="KW-0472">Membrane</keyword>
<keyword evidence="4" id="KW-1185">Reference proteome</keyword>
<protein>
    <submittedName>
        <fullName evidence="3">YcxB family protein</fullName>
    </submittedName>
</protein>
<name>A0ABT6CJV8_9SPHN</name>
<dbReference type="InterPro" id="IPR025588">
    <property type="entry name" value="YcxB-like_C"/>
</dbReference>
<proteinExistence type="predicted"/>
<keyword evidence="1" id="KW-0812">Transmembrane</keyword>
<accession>A0ABT6CJV8</accession>
<evidence type="ECO:0000313" key="4">
    <source>
        <dbReference type="Proteomes" id="UP001222770"/>
    </source>
</evidence>
<dbReference type="EMBL" id="JAROCY010000011">
    <property type="protein sequence ID" value="MDF8334092.1"/>
    <property type="molecule type" value="Genomic_DNA"/>
</dbReference>
<keyword evidence="1" id="KW-1133">Transmembrane helix</keyword>
<sequence>MSDQSVTFTTYPDFKDWLSAYWLTVRHRWLWKRICIAFVFVWTAYFALVAGIDIANAGWHPQWLASWLRMSAVYSLTVSAVLILITIAATPRRVRKAVEDTKRLAPQTDYEADQSGIRSRNAISTSSVNWSQFERWLENGQVFVLMLTRANYFIVRKADLDSSTLESLRSLLVAANVPSR</sequence>
<feature type="domain" description="YcxB-like C-terminal" evidence="2">
    <location>
        <begin position="114"/>
        <end position="171"/>
    </location>
</feature>
<evidence type="ECO:0000259" key="2">
    <source>
        <dbReference type="Pfam" id="PF14317"/>
    </source>
</evidence>
<gene>
    <name evidence="3" type="ORF">POM99_12830</name>
</gene>
<comment type="caution">
    <text evidence="3">The sequence shown here is derived from an EMBL/GenBank/DDBJ whole genome shotgun (WGS) entry which is preliminary data.</text>
</comment>
<evidence type="ECO:0000313" key="3">
    <source>
        <dbReference type="EMBL" id="MDF8334092.1"/>
    </source>
</evidence>
<feature type="transmembrane region" description="Helical" evidence="1">
    <location>
        <begin position="34"/>
        <end position="55"/>
    </location>
</feature>
<dbReference type="Pfam" id="PF14317">
    <property type="entry name" value="YcxB"/>
    <property type="match status" value="1"/>
</dbReference>
<dbReference type="Proteomes" id="UP001222770">
    <property type="component" value="Unassembled WGS sequence"/>
</dbReference>
<feature type="transmembrane region" description="Helical" evidence="1">
    <location>
        <begin position="67"/>
        <end position="89"/>
    </location>
</feature>
<organism evidence="3 4">
    <name type="scientific">Novosphingobium cyanobacteriorum</name>
    <dbReference type="NCBI Taxonomy" id="3024215"/>
    <lineage>
        <taxon>Bacteria</taxon>
        <taxon>Pseudomonadati</taxon>
        <taxon>Pseudomonadota</taxon>
        <taxon>Alphaproteobacteria</taxon>
        <taxon>Sphingomonadales</taxon>
        <taxon>Sphingomonadaceae</taxon>
        <taxon>Novosphingobium</taxon>
    </lineage>
</organism>